<reference evidence="1" key="1">
    <citation type="submission" date="2019-12" db="EMBL/GenBank/DDBJ databases">
        <title>Genome sequencing and annotation of Brassica cretica.</title>
        <authorList>
            <person name="Studholme D.J."/>
            <person name="Sarris P."/>
        </authorList>
    </citation>
    <scope>NUCLEOTIDE SEQUENCE</scope>
    <source>
        <strain evidence="1">PFS-109/04</strain>
        <tissue evidence="1">Leaf</tissue>
    </source>
</reference>
<organism evidence="1 2">
    <name type="scientific">Brassica cretica</name>
    <name type="common">Mustard</name>
    <dbReference type="NCBI Taxonomy" id="69181"/>
    <lineage>
        <taxon>Eukaryota</taxon>
        <taxon>Viridiplantae</taxon>
        <taxon>Streptophyta</taxon>
        <taxon>Embryophyta</taxon>
        <taxon>Tracheophyta</taxon>
        <taxon>Spermatophyta</taxon>
        <taxon>Magnoliopsida</taxon>
        <taxon>eudicotyledons</taxon>
        <taxon>Gunneridae</taxon>
        <taxon>Pentapetalae</taxon>
        <taxon>rosids</taxon>
        <taxon>malvids</taxon>
        <taxon>Brassicales</taxon>
        <taxon>Brassicaceae</taxon>
        <taxon>Brassiceae</taxon>
        <taxon>Brassica</taxon>
    </lineage>
</organism>
<dbReference type="EMBL" id="QGKX02001621">
    <property type="protein sequence ID" value="KAF3504257.1"/>
    <property type="molecule type" value="Genomic_DNA"/>
</dbReference>
<name>A0A8S9NQN3_BRACR</name>
<dbReference type="AlphaFoldDB" id="A0A8S9NQN3"/>
<comment type="caution">
    <text evidence="1">The sequence shown here is derived from an EMBL/GenBank/DDBJ whole genome shotgun (WGS) entry which is preliminary data.</text>
</comment>
<evidence type="ECO:0000313" key="1">
    <source>
        <dbReference type="EMBL" id="KAF3504257.1"/>
    </source>
</evidence>
<sequence length="81" mass="9307">MRVAEEAELLHLELKPLPRIYAHRVDNGVTWSVFLLRRNRSEPEAPLQIPSPNICDTFLTTPFPSLVFTYSLFPAFFQSSS</sequence>
<protein>
    <submittedName>
        <fullName evidence="1">Uncharacterized protein</fullName>
    </submittedName>
</protein>
<gene>
    <name evidence="1" type="ORF">F2Q69_00042053</name>
</gene>
<accession>A0A8S9NQN3</accession>
<proteinExistence type="predicted"/>
<dbReference type="Proteomes" id="UP000712600">
    <property type="component" value="Unassembled WGS sequence"/>
</dbReference>
<evidence type="ECO:0000313" key="2">
    <source>
        <dbReference type="Proteomes" id="UP000712600"/>
    </source>
</evidence>